<reference evidence="2 3" key="1">
    <citation type="submission" date="2020-07" db="EMBL/GenBank/DDBJ databases">
        <title>Sequencing the genomes of 1000 actinobacteria strains.</title>
        <authorList>
            <person name="Klenk H.-P."/>
        </authorList>
    </citation>
    <scope>NUCLEOTIDE SEQUENCE [LARGE SCALE GENOMIC DNA]</scope>
    <source>
        <strain evidence="2 3">DSM 40398</strain>
    </source>
</reference>
<protein>
    <submittedName>
        <fullName evidence="2">Uncharacterized protein</fullName>
    </submittedName>
</protein>
<keyword evidence="3" id="KW-1185">Reference proteome</keyword>
<name>A0A7Y9EK86_9ACTN</name>
<dbReference type="Proteomes" id="UP000529783">
    <property type="component" value="Unassembled WGS sequence"/>
</dbReference>
<dbReference type="AlphaFoldDB" id="A0A7Y9EK86"/>
<dbReference type="RefSeq" id="WP_246396104.1">
    <property type="nucleotide sequence ID" value="NZ_JACCBA010000001.1"/>
</dbReference>
<sequence length="49" mass="4959">MPCASHALSDRTARSTRGSEASTVIGVSPPDGTSRTCPSGSLTTELPGR</sequence>
<comment type="caution">
    <text evidence="2">The sequence shown here is derived from an EMBL/GenBank/DDBJ whole genome shotgun (WGS) entry which is preliminary data.</text>
</comment>
<feature type="compositionally biased region" description="Polar residues" evidence="1">
    <location>
        <begin position="31"/>
        <end position="49"/>
    </location>
</feature>
<organism evidence="2 3">
    <name type="scientific">Actinomadura luteofluorescens</name>
    <dbReference type="NCBI Taxonomy" id="46163"/>
    <lineage>
        <taxon>Bacteria</taxon>
        <taxon>Bacillati</taxon>
        <taxon>Actinomycetota</taxon>
        <taxon>Actinomycetes</taxon>
        <taxon>Streptosporangiales</taxon>
        <taxon>Thermomonosporaceae</taxon>
        <taxon>Actinomadura</taxon>
    </lineage>
</organism>
<evidence type="ECO:0000313" key="2">
    <source>
        <dbReference type="EMBL" id="NYD49293.1"/>
    </source>
</evidence>
<gene>
    <name evidence="2" type="ORF">BJY14_005276</name>
</gene>
<accession>A0A7Y9EK86</accession>
<evidence type="ECO:0000256" key="1">
    <source>
        <dbReference type="SAM" id="MobiDB-lite"/>
    </source>
</evidence>
<proteinExistence type="predicted"/>
<evidence type="ECO:0000313" key="3">
    <source>
        <dbReference type="Proteomes" id="UP000529783"/>
    </source>
</evidence>
<feature type="region of interest" description="Disordered" evidence="1">
    <location>
        <begin position="1"/>
        <end position="49"/>
    </location>
</feature>
<dbReference type="EMBL" id="JACCBA010000001">
    <property type="protein sequence ID" value="NYD49293.1"/>
    <property type="molecule type" value="Genomic_DNA"/>
</dbReference>